<dbReference type="InterPro" id="IPR000731">
    <property type="entry name" value="SSD"/>
</dbReference>
<dbReference type="PANTHER" id="PTHR10796:SF108">
    <property type="entry name" value="SSD DOMAIN-CONTAINING PROTEIN"/>
    <property type="match status" value="1"/>
</dbReference>
<proteinExistence type="inferred from homology"/>
<dbReference type="GO" id="GO:0018996">
    <property type="term" value="P:molting cycle, collagen and cuticulin-based cuticle"/>
    <property type="evidence" value="ECO:0007669"/>
    <property type="project" value="TreeGrafter"/>
</dbReference>
<dbReference type="GO" id="GO:0006897">
    <property type="term" value="P:endocytosis"/>
    <property type="evidence" value="ECO:0007669"/>
    <property type="project" value="TreeGrafter"/>
</dbReference>
<comment type="similarity">
    <text evidence="1">Belongs to the patched family.</text>
</comment>
<evidence type="ECO:0000259" key="3">
    <source>
        <dbReference type="PROSITE" id="PS50156"/>
    </source>
</evidence>
<dbReference type="Pfam" id="PF12349">
    <property type="entry name" value="Sterol-sensing"/>
    <property type="match status" value="1"/>
</dbReference>
<feature type="domain" description="SSD" evidence="3">
    <location>
        <begin position="1"/>
        <end position="34"/>
    </location>
</feature>
<feature type="transmembrane region" description="Helical" evidence="2">
    <location>
        <begin position="97"/>
        <end position="116"/>
    </location>
</feature>
<sequence length="124" mass="13965">MDVPALRDFCVFAAMAIFCDFFFQHTFFPAAILYCDSIKEKHDKVVEKVVKKLISKRALQSPLGKKFFASRSTTEESRSWVAKFCFFIVSSRIGQTLLTITILALTAIAIMGTSRLKPDSSLTK</sequence>
<dbReference type="GO" id="GO:0005886">
    <property type="term" value="C:plasma membrane"/>
    <property type="evidence" value="ECO:0007669"/>
    <property type="project" value="TreeGrafter"/>
</dbReference>
<feature type="transmembrane region" description="Helical" evidence="2">
    <location>
        <begin position="12"/>
        <end position="34"/>
    </location>
</feature>
<name>A0A914VFN7_9BILA</name>
<dbReference type="AlphaFoldDB" id="A0A914VFN7"/>
<keyword evidence="2" id="KW-1133">Transmembrane helix</keyword>
<evidence type="ECO:0000256" key="2">
    <source>
        <dbReference type="SAM" id="Phobius"/>
    </source>
</evidence>
<keyword evidence="2" id="KW-0472">Membrane</keyword>
<keyword evidence="4" id="KW-1185">Reference proteome</keyword>
<evidence type="ECO:0000313" key="5">
    <source>
        <dbReference type="WBParaSite" id="PSAMB.scaffold18989size860.g37744.t1"/>
    </source>
</evidence>
<evidence type="ECO:0000256" key="1">
    <source>
        <dbReference type="ARBA" id="ARBA00005585"/>
    </source>
</evidence>
<dbReference type="Proteomes" id="UP000887566">
    <property type="component" value="Unplaced"/>
</dbReference>
<dbReference type="GO" id="GO:0030659">
    <property type="term" value="C:cytoplasmic vesicle membrane"/>
    <property type="evidence" value="ECO:0007669"/>
    <property type="project" value="TreeGrafter"/>
</dbReference>
<accession>A0A914VFN7</accession>
<dbReference type="InterPro" id="IPR051697">
    <property type="entry name" value="Patched_domain-protein"/>
</dbReference>
<reference evidence="5" key="1">
    <citation type="submission" date="2022-11" db="UniProtKB">
        <authorList>
            <consortium name="WormBaseParasite"/>
        </authorList>
    </citation>
    <scope>IDENTIFICATION</scope>
</reference>
<dbReference type="PROSITE" id="PS50156">
    <property type="entry name" value="SSD"/>
    <property type="match status" value="1"/>
</dbReference>
<evidence type="ECO:0000313" key="4">
    <source>
        <dbReference type="Proteomes" id="UP000887566"/>
    </source>
</evidence>
<keyword evidence="2" id="KW-0812">Transmembrane</keyword>
<dbReference type="WBParaSite" id="PSAMB.scaffold18989size860.g37744.t1">
    <property type="protein sequence ID" value="PSAMB.scaffold18989size860.g37744.t1"/>
    <property type="gene ID" value="PSAMB.scaffold18989size860.g37744"/>
</dbReference>
<dbReference type="InterPro" id="IPR053958">
    <property type="entry name" value="HMGCR/SNAP/NPC1-like_SSD"/>
</dbReference>
<organism evidence="4 5">
    <name type="scientific">Plectus sambesii</name>
    <dbReference type="NCBI Taxonomy" id="2011161"/>
    <lineage>
        <taxon>Eukaryota</taxon>
        <taxon>Metazoa</taxon>
        <taxon>Ecdysozoa</taxon>
        <taxon>Nematoda</taxon>
        <taxon>Chromadorea</taxon>
        <taxon>Plectida</taxon>
        <taxon>Plectina</taxon>
        <taxon>Plectoidea</taxon>
        <taxon>Plectidae</taxon>
        <taxon>Plectus</taxon>
    </lineage>
</organism>
<protein>
    <submittedName>
        <fullName evidence="5">SSD domain-containing protein</fullName>
    </submittedName>
</protein>
<dbReference type="PANTHER" id="PTHR10796">
    <property type="entry name" value="PATCHED-RELATED"/>
    <property type="match status" value="1"/>
</dbReference>